<dbReference type="Proteomes" id="UP000182658">
    <property type="component" value="Unassembled WGS sequence"/>
</dbReference>
<feature type="signal peptide" evidence="1">
    <location>
        <begin position="1"/>
        <end position="21"/>
    </location>
</feature>
<dbReference type="OrthoDB" id="10031947at2759"/>
<keyword evidence="3" id="KW-1185">Reference proteome</keyword>
<sequence>MLSSLGPIAAFLVAALPLAHCAPFPAVEERGTCNADNLLRLLRTPSNLPQALPFCSSYLHNPATTIAVSTLTPTNTQYDTLVSTVTSTETSYTTEISSIEPTGTVSTTHVSTLTDVVTQTSLVTTTVSPVAPAAAKTPLSQQVTETYDPSRISSACACLTIPVSTASVVCTAAPVTTTSTTFTTSSAPDVTTIVTLSSTTILPEVTETVTVESTTELEVTTTLVSVLTSTASSSTTLSAAATSGFYVRSYRQQDTSFSGNYLVTSDASATNKIQYSRIAGSNSTAPRLNLTPEGYLTIIKAQLASSAPYGTEAQTWVAYSHLPPVAEPLQFDKLANVLACSNCEPLVFQRVVESGVTYVRITNTAQAVQICSQRSPSSAYLFWLGSGAAAIDSGCFTQQLIVSDIGVSGPFGTPTHY</sequence>
<feature type="chain" id="PRO_5009644878" evidence="1">
    <location>
        <begin position="22"/>
        <end position="417"/>
    </location>
</feature>
<protein>
    <submittedName>
        <fullName evidence="2">Uncharacterized protein</fullName>
    </submittedName>
</protein>
<evidence type="ECO:0000313" key="2">
    <source>
        <dbReference type="EMBL" id="OIW22979.1"/>
    </source>
</evidence>
<proteinExistence type="predicted"/>
<dbReference type="EMBL" id="KV875109">
    <property type="protein sequence ID" value="OIW22979.1"/>
    <property type="molecule type" value="Genomic_DNA"/>
</dbReference>
<dbReference type="AlphaFoldDB" id="A0A1J7I6H7"/>
<evidence type="ECO:0000256" key="1">
    <source>
        <dbReference type="SAM" id="SignalP"/>
    </source>
</evidence>
<evidence type="ECO:0000313" key="3">
    <source>
        <dbReference type="Proteomes" id="UP000182658"/>
    </source>
</evidence>
<reference evidence="2 3" key="1">
    <citation type="submission" date="2016-10" db="EMBL/GenBank/DDBJ databases">
        <title>Draft genome sequence of Coniochaeta ligniaria NRRL30616, a lignocellulolytic fungus for bioabatement of inhibitors in plant biomass hydrolysates.</title>
        <authorList>
            <consortium name="DOE Joint Genome Institute"/>
            <person name="Jimenez D.J."/>
            <person name="Hector R.E."/>
            <person name="Riley R."/>
            <person name="Sun H."/>
            <person name="Grigoriev I.V."/>
            <person name="Van Elsas J.D."/>
            <person name="Nichols N.N."/>
        </authorList>
    </citation>
    <scope>NUCLEOTIDE SEQUENCE [LARGE SCALE GENOMIC DNA]</scope>
    <source>
        <strain evidence="2 3">NRRL 30616</strain>
    </source>
</reference>
<accession>A0A1J7I6H7</accession>
<dbReference type="InParanoid" id="A0A1J7I6H7"/>
<gene>
    <name evidence="2" type="ORF">CONLIGDRAFT_625296</name>
</gene>
<organism evidence="2 3">
    <name type="scientific">Coniochaeta ligniaria NRRL 30616</name>
    <dbReference type="NCBI Taxonomy" id="1408157"/>
    <lineage>
        <taxon>Eukaryota</taxon>
        <taxon>Fungi</taxon>
        <taxon>Dikarya</taxon>
        <taxon>Ascomycota</taxon>
        <taxon>Pezizomycotina</taxon>
        <taxon>Sordariomycetes</taxon>
        <taxon>Sordariomycetidae</taxon>
        <taxon>Coniochaetales</taxon>
        <taxon>Coniochaetaceae</taxon>
        <taxon>Coniochaeta</taxon>
    </lineage>
</organism>
<name>A0A1J7I6H7_9PEZI</name>
<keyword evidence="1" id="KW-0732">Signal</keyword>